<evidence type="ECO:0000313" key="3">
    <source>
        <dbReference type="WBParaSite" id="jg12527"/>
    </source>
</evidence>
<feature type="region of interest" description="Disordered" evidence="1">
    <location>
        <begin position="1"/>
        <end position="35"/>
    </location>
</feature>
<accession>A0A915CUI3</accession>
<dbReference type="GO" id="GO:0043565">
    <property type="term" value="F:sequence-specific DNA binding"/>
    <property type="evidence" value="ECO:0007669"/>
    <property type="project" value="InterPro"/>
</dbReference>
<sequence length="88" mass="10359">MKHKISDKIEQKNSDSESNSESQEESQESKSSRKRIAYSIEKKLEAVDYANKYSKSSASKKFGVGRTQIIEWRIKRRSFVRNRRDQSE</sequence>
<dbReference type="Proteomes" id="UP000887574">
    <property type="component" value="Unplaced"/>
</dbReference>
<name>A0A915CUI3_9BILA</name>
<keyword evidence="2" id="KW-1185">Reference proteome</keyword>
<evidence type="ECO:0000313" key="2">
    <source>
        <dbReference type="Proteomes" id="UP000887574"/>
    </source>
</evidence>
<organism evidence="2 3">
    <name type="scientific">Ditylenchus dipsaci</name>
    <dbReference type="NCBI Taxonomy" id="166011"/>
    <lineage>
        <taxon>Eukaryota</taxon>
        <taxon>Metazoa</taxon>
        <taxon>Ecdysozoa</taxon>
        <taxon>Nematoda</taxon>
        <taxon>Chromadorea</taxon>
        <taxon>Rhabditida</taxon>
        <taxon>Tylenchina</taxon>
        <taxon>Tylenchomorpha</taxon>
        <taxon>Sphaerularioidea</taxon>
        <taxon>Anguinidae</taxon>
        <taxon>Anguininae</taxon>
        <taxon>Ditylenchus</taxon>
    </lineage>
</organism>
<dbReference type="WBParaSite" id="jg12527">
    <property type="protein sequence ID" value="jg12527"/>
    <property type="gene ID" value="jg12527"/>
</dbReference>
<dbReference type="AlphaFoldDB" id="A0A915CUI3"/>
<reference evidence="3" key="1">
    <citation type="submission" date="2022-11" db="UniProtKB">
        <authorList>
            <consortium name="WormBaseParasite"/>
        </authorList>
    </citation>
    <scope>IDENTIFICATION</scope>
</reference>
<dbReference type="InterPro" id="IPR010921">
    <property type="entry name" value="Trp_repressor/repl_initiator"/>
</dbReference>
<evidence type="ECO:0000256" key="1">
    <source>
        <dbReference type="SAM" id="MobiDB-lite"/>
    </source>
</evidence>
<feature type="compositionally biased region" description="Basic and acidic residues" evidence="1">
    <location>
        <begin position="1"/>
        <end position="15"/>
    </location>
</feature>
<proteinExistence type="predicted"/>
<protein>
    <submittedName>
        <fullName evidence="3">Brinker DNA-binding domain-containing protein</fullName>
    </submittedName>
</protein>
<dbReference type="SUPFAM" id="SSF48295">
    <property type="entry name" value="TrpR-like"/>
    <property type="match status" value="1"/>
</dbReference>